<comment type="caution">
    <text evidence="2">The sequence shown here is derived from an EMBL/GenBank/DDBJ whole genome shotgun (WGS) entry which is preliminary data.</text>
</comment>
<accession>A0AAD9VTT6</accession>
<dbReference type="AlphaFoldDB" id="A0AAD9VTT6"/>
<evidence type="ECO:0000256" key="1">
    <source>
        <dbReference type="SAM" id="SignalP"/>
    </source>
</evidence>
<evidence type="ECO:0000313" key="3">
    <source>
        <dbReference type="Proteomes" id="UP001258017"/>
    </source>
</evidence>
<proteinExistence type="predicted"/>
<dbReference type="EMBL" id="JAIFRP010000021">
    <property type="protein sequence ID" value="KAK2585842.1"/>
    <property type="molecule type" value="Genomic_DNA"/>
</dbReference>
<keyword evidence="1" id="KW-0732">Signal</keyword>
<evidence type="ECO:0000313" key="2">
    <source>
        <dbReference type="EMBL" id="KAK2585842.1"/>
    </source>
</evidence>
<dbReference type="Proteomes" id="UP001258017">
    <property type="component" value="Unassembled WGS sequence"/>
</dbReference>
<keyword evidence="3" id="KW-1185">Reference proteome</keyword>
<reference evidence="2" key="1">
    <citation type="submission" date="2021-08" db="EMBL/GenBank/DDBJ databases">
        <authorList>
            <person name="Misof B."/>
            <person name="Oliver O."/>
            <person name="Podsiadlowski L."/>
            <person name="Donath A."/>
            <person name="Peters R."/>
            <person name="Mayer C."/>
            <person name="Rust J."/>
            <person name="Gunkel S."/>
            <person name="Lesny P."/>
            <person name="Martin S."/>
            <person name="Oeyen J.P."/>
            <person name="Petersen M."/>
            <person name="Panagiotis P."/>
            <person name="Wilbrandt J."/>
            <person name="Tanja T."/>
        </authorList>
    </citation>
    <scope>NUCLEOTIDE SEQUENCE</scope>
    <source>
        <strain evidence="2">GBR_01_08_01A</strain>
        <tissue evidence="2">Thorax + abdomen</tissue>
    </source>
</reference>
<reference evidence="2" key="2">
    <citation type="journal article" date="2023" name="Commun. Biol.">
        <title>Intrasexual cuticular hydrocarbon dimorphism in a wasp sheds light on hydrocarbon biosynthesis genes in Hymenoptera.</title>
        <authorList>
            <person name="Moris V.C."/>
            <person name="Podsiadlowski L."/>
            <person name="Martin S."/>
            <person name="Oeyen J.P."/>
            <person name="Donath A."/>
            <person name="Petersen M."/>
            <person name="Wilbrandt J."/>
            <person name="Misof B."/>
            <person name="Liedtke D."/>
            <person name="Thamm M."/>
            <person name="Scheiner R."/>
            <person name="Schmitt T."/>
            <person name="Niehuis O."/>
        </authorList>
    </citation>
    <scope>NUCLEOTIDE SEQUENCE</scope>
    <source>
        <strain evidence="2">GBR_01_08_01A</strain>
    </source>
</reference>
<organism evidence="2 3">
    <name type="scientific">Odynerus spinipes</name>
    <dbReference type="NCBI Taxonomy" id="1348599"/>
    <lineage>
        <taxon>Eukaryota</taxon>
        <taxon>Metazoa</taxon>
        <taxon>Ecdysozoa</taxon>
        <taxon>Arthropoda</taxon>
        <taxon>Hexapoda</taxon>
        <taxon>Insecta</taxon>
        <taxon>Pterygota</taxon>
        <taxon>Neoptera</taxon>
        <taxon>Endopterygota</taxon>
        <taxon>Hymenoptera</taxon>
        <taxon>Apocrita</taxon>
        <taxon>Aculeata</taxon>
        <taxon>Vespoidea</taxon>
        <taxon>Vespidae</taxon>
        <taxon>Eumeninae</taxon>
        <taxon>Odynerus</taxon>
    </lineage>
</organism>
<feature type="chain" id="PRO_5041983554" evidence="1">
    <location>
        <begin position="21"/>
        <end position="89"/>
    </location>
</feature>
<gene>
    <name evidence="2" type="ORF">KPH14_010436</name>
</gene>
<feature type="signal peptide" evidence="1">
    <location>
        <begin position="1"/>
        <end position="20"/>
    </location>
</feature>
<sequence>MKPYLPLFIVLFLISHVVCTGPIDRTVQTVREVAECFHGDHQGSLKCVANVSSSLYNDLKEVAGHFMTTIEDHVHNWINSLQARTPPAH</sequence>
<name>A0AAD9VTT6_9HYME</name>
<protein>
    <submittedName>
        <fullName evidence="2">Uncharacterized protein</fullName>
    </submittedName>
</protein>